<reference evidence="2" key="2">
    <citation type="submission" date="2020-09" db="EMBL/GenBank/DDBJ databases">
        <authorList>
            <person name="Sun Q."/>
            <person name="Ohkuma M."/>
        </authorList>
    </citation>
    <scope>NUCLEOTIDE SEQUENCE</scope>
    <source>
        <strain evidence="2">JCM 3051</strain>
    </source>
</reference>
<accession>A0A8H9GDJ6</accession>
<dbReference type="AlphaFoldDB" id="A0A8H9GDJ6"/>
<comment type="caution">
    <text evidence="2">The sequence shown here is derived from an EMBL/GenBank/DDBJ whole genome shotgun (WGS) entry which is preliminary data.</text>
</comment>
<name>A0A8H9GDJ6_9MICO</name>
<protein>
    <recommendedName>
        <fullName evidence="1">YhcG PDDEXK nuclease domain-containing protein</fullName>
    </recommendedName>
</protein>
<evidence type="ECO:0000259" key="1">
    <source>
        <dbReference type="Pfam" id="PF06250"/>
    </source>
</evidence>
<organism evidence="2 3">
    <name type="scientific">Promicromonospora citrea</name>
    <dbReference type="NCBI Taxonomy" id="43677"/>
    <lineage>
        <taxon>Bacteria</taxon>
        <taxon>Bacillati</taxon>
        <taxon>Actinomycetota</taxon>
        <taxon>Actinomycetes</taxon>
        <taxon>Micrococcales</taxon>
        <taxon>Promicromonosporaceae</taxon>
        <taxon>Promicromonospora</taxon>
    </lineage>
</organism>
<dbReference type="InterPro" id="IPR009362">
    <property type="entry name" value="YhcG_C"/>
</dbReference>
<reference evidence="2" key="1">
    <citation type="journal article" date="2014" name="Int. J. Syst. Evol. Microbiol.">
        <title>Complete genome sequence of Corynebacterium casei LMG S-19264T (=DSM 44701T), isolated from a smear-ripened cheese.</title>
        <authorList>
            <consortium name="US DOE Joint Genome Institute (JGI-PGF)"/>
            <person name="Walter F."/>
            <person name="Albersmeier A."/>
            <person name="Kalinowski J."/>
            <person name="Ruckert C."/>
        </authorList>
    </citation>
    <scope>NUCLEOTIDE SEQUENCE</scope>
    <source>
        <strain evidence="2">JCM 3051</strain>
    </source>
</reference>
<dbReference type="RefSeq" id="WP_171103968.1">
    <property type="nucleotide sequence ID" value="NZ_BMPT01000001.1"/>
</dbReference>
<dbReference type="Pfam" id="PF06250">
    <property type="entry name" value="YhcG_C"/>
    <property type="match status" value="1"/>
</dbReference>
<keyword evidence="3" id="KW-1185">Reference proteome</keyword>
<proteinExistence type="predicted"/>
<evidence type="ECO:0000313" key="2">
    <source>
        <dbReference type="EMBL" id="GGM12402.1"/>
    </source>
</evidence>
<feature type="domain" description="YhcG PDDEXK nuclease" evidence="1">
    <location>
        <begin position="29"/>
        <end position="126"/>
    </location>
</feature>
<dbReference type="Proteomes" id="UP000655589">
    <property type="component" value="Unassembled WGS sequence"/>
</dbReference>
<sequence length="175" mass="19204">MTFFQRTEDAGPEGFEDVVGELVQAIRRSFASVVVDHLAETLAVPARQMCLVDRHVQIPEGGEIHVIDLLLFHVTQMRYVVLTVHVGRFDPALVDRCRHVLGLVDALVRVPEVQGSTVGALLCTDAGTDQDPGPVVVTLYDDVEPDRRSELPTGLELTELIGRCLDSTAPRNQPV</sequence>
<evidence type="ECO:0000313" key="3">
    <source>
        <dbReference type="Proteomes" id="UP000655589"/>
    </source>
</evidence>
<gene>
    <name evidence="2" type="ORF">GCM10010102_05110</name>
</gene>
<dbReference type="EMBL" id="BMPT01000001">
    <property type="protein sequence ID" value="GGM12402.1"/>
    <property type="molecule type" value="Genomic_DNA"/>
</dbReference>